<sequence>MRKTTLGAALALALAFASPAARAAGDTIKVGILAEMSGTFADFGQQITNGARAYMKQHGDTVAGKKIELIIKDTTGPAPDVAKRLAQELVVKDEVDFIAGFGLTPNALAVASIATEAKKPTIVMNAATSVITAKSPYIVRTSFTLAQVTQPMAQWAYQSGVRKVYTVVADYGPGHDAEGTFKKTFTALGGQVVGEARVPLKNPEFSPFVQKVKDARPEAVFVFVPAGELAVGFMKAYRERELAKAGIKLLSTGDVTEDGVIDALGDNAIGVISTHQYSMAHESPENKAFLAAYAQVAPQQRPNFMAVGGYDGMAAVYEVVRKLGGKVDGDQAMGVLKGLKIASPRGPIQIDADTRDIVQNVYVREIKKVGGKLYNVEFDHFPAVKDPGK</sequence>
<feature type="domain" description="Leucine-binding protein" evidence="6">
    <location>
        <begin position="27"/>
        <end position="368"/>
    </location>
</feature>
<keyword evidence="2" id="KW-0813">Transport</keyword>
<evidence type="ECO:0000256" key="4">
    <source>
        <dbReference type="ARBA" id="ARBA00022970"/>
    </source>
</evidence>
<evidence type="ECO:0000313" key="7">
    <source>
        <dbReference type="EMBL" id="AMO24285.1"/>
    </source>
</evidence>
<dbReference type="SUPFAM" id="SSF53822">
    <property type="entry name" value="Periplasmic binding protein-like I"/>
    <property type="match status" value="1"/>
</dbReference>
<dbReference type="PRINTS" id="PR00337">
    <property type="entry name" value="LEUILEVALBP"/>
</dbReference>
<keyword evidence="8" id="KW-1185">Reference proteome</keyword>
<dbReference type="AlphaFoldDB" id="A0A127JWK6"/>
<dbReference type="PANTHER" id="PTHR30483">
    <property type="entry name" value="LEUCINE-SPECIFIC-BINDING PROTEIN"/>
    <property type="match status" value="1"/>
</dbReference>
<evidence type="ECO:0000256" key="3">
    <source>
        <dbReference type="ARBA" id="ARBA00022729"/>
    </source>
</evidence>
<dbReference type="EMBL" id="CP010951">
    <property type="protein sequence ID" value="AMO24285.1"/>
    <property type="molecule type" value="Genomic_DNA"/>
</dbReference>
<feature type="signal peptide" evidence="5">
    <location>
        <begin position="1"/>
        <end position="23"/>
    </location>
</feature>
<dbReference type="RefSeq" id="WP_061501878.1">
    <property type="nucleotide sequence ID" value="NZ_CP010951.1"/>
</dbReference>
<evidence type="ECO:0000256" key="5">
    <source>
        <dbReference type="SAM" id="SignalP"/>
    </source>
</evidence>
<comment type="similarity">
    <text evidence="1">Belongs to the leucine-binding protein family.</text>
</comment>
<evidence type="ECO:0000256" key="1">
    <source>
        <dbReference type="ARBA" id="ARBA00010062"/>
    </source>
</evidence>
<keyword evidence="4" id="KW-0029">Amino-acid transport</keyword>
<dbReference type="Gene3D" id="3.40.50.2300">
    <property type="match status" value="2"/>
</dbReference>
<accession>A0A127JWK6</accession>
<dbReference type="CDD" id="cd20013">
    <property type="entry name" value="PBP1_RPA0985_benzoate-like"/>
    <property type="match status" value="1"/>
</dbReference>
<feature type="chain" id="PRO_5007449793" evidence="5">
    <location>
        <begin position="24"/>
        <end position="389"/>
    </location>
</feature>
<evidence type="ECO:0000313" key="8">
    <source>
        <dbReference type="Proteomes" id="UP000070433"/>
    </source>
</evidence>
<name>A0A127JWK6_9BURK</name>
<reference evidence="7 8" key="1">
    <citation type="journal article" date="2014" name="Int. J. Syst. Evol. Microbiol.">
        <title>Ramlibacter solisilvae sp. nov., isolated from forest soil, and emended description of the genus Ramlibacter.</title>
        <authorList>
            <person name="Lee H.J."/>
            <person name="Lee S.H."/>
            <person name="Lee S.S."/>
            <person name="Lee J.S."/>
            <person name="Kim Y."/>
            <person name="Kim S.C."/>
            <person name="Jeon C.O."/>
        </authorList>
    </citation>
    <scope>NUCLEOTIDE SEQUENCE [LARGE SCALE GENOMIC DNA]</scope>
    <source>
        <strain evidence="7 8">5-10</strain>
    </source>
</reference>
<dbReference type="PANTHER" id="PTHR30483:SF6">
    <property type="entry name" value="PERIPLASMIC BINDING PROTEIN OF ABC TRANSPORTER FOR NATURAL AMINO ACIDS"/>
    <property type="match status" value="1"/>
</dbReference>
<dbReference type="Pfam" id="PF13458">
    <property type="entry name" value="Peripla_BP_6"/>
    <property type="match status" value="1"/>
</dbReference>
<proteinExistence type="inferred from homology"/>
<dbReference type="OrthoDB" id="9794229at2"/>
<dbReference type="Proteomes" id="UP000070433">
    <property type="component" value="Chromosome"/>
</dbReference>
<gene>
    <name evidence="7" type="ORF">UC35_17355</name>
</gene>
<dbReference type="GO" id="GO:0006865">
    <property type="term" value="P:amino acid transport"/>
    <property type="evidence" value="ECO:0007669"/>
    <property type="project" value="UniProtKB-KW"/>
</dbReference>
<dbReference type="InterPro" id="IPR028082">
    <property type="entry name" value="Peripla_BP_I"/>
</dbReference>
<evidence type="ECO:0000259" key="6">
    <source>
        <dbReference type="Pfam" id="PF13458"/>
    </source>
</evidence>
<dbReference type="InterPro" id="IPR028081">
    <property type="entry name" value="Leu-bd"/>
</dbReference>
<dbReference type="PATRIC" id="fig|94132.3.peg.3544"/>
<protein>
    <submittedName>
        <fullName evidence="7">ABC transporter substrate-binding protein</fullName>
    </submittedName>
</protein>
<organism evidence="7 8">
    <name type="scientific">Ramlibacter tataouinensis</name>
    <dbReference type="NCBI Taxonomy" id="94132"/>
    <lineage>
        <taxon>Bacteria</taxon>
        <taxon>Pseudomonadati</taxon>
        <taxon>Pseudomonadota</taxon>
        <taxon>Betaproteobacteria</taxon>
        <taxon>Burkholderiales</taxon>
        <taxon>Comamonadaceae</taxon>
        <taxon>Ramlibacter</taxon>
    </lineage>
</organism>
<dbReference type="InterPro" id="IPR000709">
    <property type="entry name" value="Leu_Ile_Val-bd"/>
</dbReference>
<keyword evidence="3 5" id="KW-0732">Signal</keyword>
<evidence type="ECO:0000256" key="2">
    <source>
        <dbReference type="ARBA" id="ARBA00022448"/>
    </source>
</evidence>
<dbReference type="InterPro" id="IPR051010">
    <property type="entry name" value="BCAA_transport"/>
</dbReference>